<accession>A0ABV7GP37</accession>
<dbReference type="InterPro" id="IPR027417">
    <property type="entry name" value="P-loop_NTPase"/>
</dbReference>
<dbReference type="InterPro" id="IPR049945">
    <property type="entry name" value="AAA_22"/>
</dbReference>
<gene>
    <name evidence="2" type="ORF">ACFOGP_05895</name>
</gene>
<feature type="domain" description="AAA+ ATPase" evidence="1">
    <location>
        <begin position="47"/>
        <end position="189"/>
    </location>
</feature>
<dbReference type="InterPro" id="IPR052026">
    <property type="entry name" value="ExeA_AAA_ATPase_DNA-bind"/>
</dbReference>
<dbReference type="SUPFAM" id="SSF52540">
    <property type="entry name" value="P-loop containing nucleoside triphosphate hydrolases"/>
    <property type="match status" value="1"/>
</dbReference>
<dbReference type="PANTHER" id="PTHR35894:SF1">
    <property type="entry name" value="PHOSPHORIBULOKINASE _ URIDINE KINASE FAMILY"/>
    <property type="match status" value="1"/>
</dbReference>
<dbReference type="InterPro" id="IPR003593">
    <property type="entry name" value="AAA+_ATPase"/>
</dbReference>
<comment type="caution">
    <text evidence="2">The sequence shown here is derived from an EMBL/GenBank/DDBJ whole genome shotgun (WGS) entry which is preliminary data.</text>
</comment>
<protein>
    <submittedName>
        <fullName evidence="2">ExeA family protein</fullName>
    </submittedName>
</protein>
<dbReference type="EMBL" id="JBHRTB010000010">
    <property type="protein sequence ID" value="MFC3142231.1"/>
    <property type="molecule type" value="Genomic_DNA"/>
</dbReference>
<proteinExistence type="predicted"/>
<sequence length="300" mass="33420">MARIKLYTDFFRFEDNPFTLVPDPEFLYWSPQHQEAFAIFEFGLMSLAPITLLTGEIGAGKTTLVQAMLPRLGPDVTVGLVSNAQGDRGELLQWILYALGEPCGSGASHVQTFERLQDVILREYAAGRRIVLIFDEAQNLSEDGLEELRMLTNLNSRKDVLVQLVLVGQPELRDMINRPGMHQLLQRVAASYHLKKLDKGYAADYIRHRVRVAGGTGDEFTDSACDAIYNATKGVPRLLNQLCEFTLLYAWAGKVRRVDGETVGDVLADGVFFRGHDPEYESAFARLSPRPPFSGASPVV</sequence>
<dbReference type="SMART" id="SM00382">
    <property type="entry name" value="AAA"/>
    <property type="match status" value="1"/>
</dbReference>
<evidence type="ECO:0000259" key="1">
    <source>
        <dbReference type="SMART" id="SM00382"/>
    </source>
</evidence>
<name>A0ABV7GP37_9RHOB</name>
<dbReference type="Pfam" id="PF13401">
    <property type="entry name" value="AAA_22"/>
    <property type="match status" value="1"/>
</dbReference>
<dbReference type="PANTHER" id="PTHR35894">
    <property type="entry name" value="GENERAL SECRETION PATHWAY PROTEIN A-RELATED"/>
    <property type="match status" value="1"/>
</dbReference>
<evidence type="ECO:0000313" key="2">
    <source>
        <dbReference type="EMBL" id="MFC3142231.1"/>
    </source>
</evidence>
<keyword evidence="3" id="KW-1185">Reference proteome</keyword>
<dbReference type="Gene3D" id="3.40.50.300">
    <property type="entry name" value="P-loop containing nucleotide triphosphate hydrolases"/>
    <property type="match status" value="1"/>
</dbReference>
<organism evidence="2 3">
    <name type="scientific">Psychromarinibacter halotolerans</name>
    <dbReference type="NCBI Taxonomy" id="1775175"/>
    <lineage>
        <taxon>Bacteria</taxon>
        <taxon>Pseudomonadati</taxon>
        <taxon>Pseudomonadota</taxon>
        <taxon>Alphaproteobacteria</taxon>
        <taxon>Rhodobacterales</taxon>
        <taxon>Paracoccaceae</taxon>
        <taxon>Psychromarinibacter</taxon>
    </lineage>
</organism>
<dbReference type="RefSeq" id="WP_275634109.1">
    <property type="nucleotide sequence ID" value="NZ_JARGYD010000007.1"/>
</dbReference>
<reference evidence="3" key="1">
    <citation type="journal article" date="2019" name="Int. J. Syst. Evol. Microbiol.">
        <title>The Global Catalogue of Microorganisms (GCM) 10K type strain sequencing project: providing services to taxonomists for standard genome sequencing and annotation.</title>
        <authorList>
            <consortium name="The Broad Institute Genomics Platform"/>
            <consortium name="The Broad Institute Genome Sequencing Center for Infectious Disease"/>
            <person name="Wu L."/>
            <person name="Ma J."/>
        </authorList>
    </citation>
    <scope>NUCLEOTIDE SEQUENCE [LARGE SCALE GENOMIC DNA]</scope>
    <source>
        <strain evidence="3">KCTC 52366</strain>
    </source>
</reference>
<dbReference type="Proteomes" id="UP001595632">
    <property type="component" value="Unassembled WGS sequence"/>
</dbReference>
<evidence type="ECO:0000313" key="3">
    <source>
        <dbReference type="Proteomes" id="UP001595632"/>
    </source>
</evidence>